<reference evidence="6" key="2">
    <citation type="submission" date="2025-04" db="UniProtKB">
        <authorList>
            <consortium name="RefSeq"/>
        </authorList>
    </citation>
    <scope>IDENTIFICATION</scope>
    <source>
        <strain evidence="6">DH4</strain>
        <tissue evidence="6">Whole body</tissue>
    </source>
</reference>
<dbReference type="PRINTS" id="PR00722">
    <property type="entry name" value="CHYMOTRYPSIN"/>
</dbReference>
<dbReference type="GeneID" id="102656398"/>
<dbReference type="FunFam" id="2.40.10.10:FF:000068">
    <property type="entry name" value="transmembrane protease serine 2"/>
    <property type="match status" value="1"/>
</dbReference>
<gene>
    <name evidence="6" type="primary">LOC102656398</name>
</gene>
<keyword evidence="1" id="KW-1015">Disulfide bond</keyword>
<dbReference type="PROSITE" id="PS50240">
    <property type="entry name" value="TRYPSIN_DOM"/>
    <property type="match status" value="1"/>
</dbReference>
<dbReference type="InterPro" id="IPR001254">
    <property type="entry name" value="Trypsin_dom"/>
</dbReference>
<evidence type="ECO:0000313" key="6">
    <source>
        <dbReference type="RefSeq" id="XP_026298616.1"/>
    </source>
</evidence>
<dbReference type="PANTHER" id="PTHR24260">
    <property type="match status" value="1"/>
</dbReference>
<keyword evidence="5" id="KW-1185">Reference proteome</keyword>
<feature type="signal peptide" evidence="2">
    <location>
        <begin position="1"/>
        <end position="17"/>
    </location>
</feature>
<dbReference type="OrthoDB" id="7726766at2759"/>
<protein>
    <submittedName>
        <fullName evidence="6">Chymotrypsin-like protease CTRL-1 isoform X1</fullName>
    </submittedName>
</protein>
<name>A0A7M7MNR2_APIME</name>
<dbReference type="InterPro" id="IPR051333">
    <property type="entry name" value="CLIP_Serine_Protease"/>
</dbReference>
<evidence type="ECO:0000259" key="3">
    <source>
        <dbReference type="PROSITE" id="PS50240"/>
    </source>
</evidence>
<reference evidence="4" key="1">
    <citation type="submission" date="2021-01" db="UniProtKB">
        <authorList>
            <consortium name="EnsemblMetazoa"/>
        </authorList>
    </citation>
    <scope>IDENTIFICATION</scope>
    <source>
        <strain evidence="4">DH4</strain>
    </source>
</reference>
<accession>A0A7M7MNR2</accession>
<organism evidence="4">
    <name type="scientific">Apis mellifera</name>
    <name type="common">Honeybee</name>
    <dbReference type="NCBI Taxonomy" id="7460"/>
    <lineage>
        <taxon>Eukaryota</taxon>
        <taxon>Metazoa</taxon>
        <taxon>Ecdysozoa</taxon>
        <taxon>Arthropoda</taxon>
        <taxon>Hexapoda</taxon>
        <taxon>Insecta</taxon>
        <taxon>Pterygota</taxon>
        <taxon>Neoptera</taxon>
        <taxon>Endopterygota</taxon>
        <taxon>Hymenoptera</taxon>
        <taxon>Apocrita</taxon>
        <taxon>Aculeata</taxon>
        <taxon>Apoidea</taxon>
        <taxon>Anthophila</taxon>
        <taxon>Apidae</taxon>
        <taxon>Apis</taxon>
    </lineage>
</organism>
<feature type="chain" id="PRO_5044660547" evidence="2">
    <location>
        <begin position="18"/>
        <end position="368"/>
    </location>
</feature>
<evidence type="ECO:0000313" key="4">
    <source>
        <dbReference type="EnsemblMetazoa" id="XP_026298616"/>
    </source>
</evidence>
<dbReference type="CDD" id="cd00190">
    <property type="entry name" value="Tryp_SPc"/>
    <property type="match status" value="1"/>
</dbReference>
<sequence length="368" mass="41839">MLLSLVFFYCFLVLTITDQTQYFPRETYPINFVVCPNDKVCTFIEHCSAILNLMNHNLLPIHRFRQAICGYEHTRPKVCCNINDNNVNTFFTQTDDTFYARRSSTLKCGKSFVRGNVNTVGMFPFVARVGYKSKGEVWRCLFVLQIDFYNSFPDNAGKITYPCNGVILNQRTVLTTANCANIKFNDYKLDSVIVGEFDIDTDSNCNVQKINISYVIKHPDYQAETLANNIAMLHLKESIQYTATAQPVCLLPKNNYIDVGINAILVGWGKLANRKVNPCKQQFLKMRIASIEECVNYYIRGLAVELCTCVGDEMPCSGYNGSPLLLRYGDSHFLLGVLSYSSNCNVTTSFPSVFVNVQKYVTWILENY</sequence>
<accession>A0A8B8H3P5</accession>
<dbReference type="SMART" id="SM00020">
    <property type="entry name" value="Tryp_SPc"/>
    <property type="match status" value="1"/>
</dbReference>
<dbReference type="PANTHER" id="PTHR24260:SF145">
    <property type="entry name" value="FI17609P1-RELATED"/>
    <property type="match status" value="1"/>
</dbReference>
<dbReference type="Pfam" id="PF00089">
    <property type="entry name" value="Trypsin"/>
    <property type="match status" value="1"/>
</dbReference>
<dbReference type="RefSeq" id="XP_026298616.1">
    <property type="nucleotide sequence ID" value="XM_026442831.1"/>
</dbReference>
<dbReference type="InterPro" id="IPR009003">
    <property type="entry name" value="Peptidase_S1_PA"/>
</dbReference>
<proteinExistence type="predicted"/>
<dbReference type="InterPro" id="IPR043504">
    <property type="entry name" value="Peptidase_S1_PA_chymotrypsin"/>
</dbReference>
<dbReference type="GO" id="GO:0004252">
    <property type="term" value="F:serine-type endopeptidase activity"/>
    <property type="evidence" value="ECO:0007669"/>
    <property type="project" value="InterPro"/>
</dbReference>
<dbReference type="Gene3D" id="2.40.10.10">
    <property type="entry name" value="Trypsin-like serine proteases"/>
    <property type="match status" value="1"/>
</dbReference>
<dbReference type="AlphaFoldDB" id="A0A7M7MNR2"/>
<dbReference type="Proteomes" id="UP000005203">
    <property type="component" value="Linkage group LG9"/>
</dbReference>
<dbReference type="GO" id="GO:0006508">
    <property type="term" value="P:proteolysis"/>
    <property type="evidence" value="ECO:0007669"/>
    <property type="project" value="InterPro"/>
</dbReference>
<dbReference type="SUPFAM" id="SSF50494">
    <property type="entry name" value="Trypsin-like serine proteases"/>
    <property type="match status" value="1"/>
</dbReference>
<feature type="domain" description="Peptidase S1" evidence="3">
    <location>
        <begin position="112"/>
        <end position="368"/>
    </location>
</feature>
<dbReference type="EnsemblMetazoa" id="XM_026442831">
    <property type="protein sequence ID" value="XP_026298616"/>
    <property type="gene ID" value="LOC102656398"/>
</dbReference>
<keyword evidence="2" id="KW-0732">Signal</keyword>
<evidence type="ECO:0000256" key="1">
    <source>
        <dbReference type="ARBA" id="ARBA00023157"/>
    </source>
</evidence>
<evidence type="ECO:0000256" key="2">
    <source>
        <dbReference type="SAM" id="SignalP"/>
    </source>
</evidence>
<evidence type="ECO:0000313" key="5">
    <source>
        <dbReference type="Proteomes" id="UP000005203"/>
    </source>
</evidence>
<dbReference type="InterPro" id="IPR001314">
    <property type="entry name" value="Peptidase_S1A"/>
</dbReference>